<dbReference type="SUPFAM" id="SSF47473">
    <property type="entry name" value="EF-hand"/>
    <property type="match status" value="1"/>
</dbReference>
<sequence length="885" mass="99295">MEGDRPKSLAEFKEIFNKCIDQYLTDTPTDCVISQEKAGRILKVLQNDPDFSDSEITSYVKQDKIQLQDFPLLQLKNVLCTVKKGRKTANRLNDDLFGRFRRVVLKEEFFDMIYKAHSQHGSRNHIGFEKTIFQLKRNYSHIPCEVVLKFMKMCPVCAGSVAEENISLFCLKYEDDIPADPKCQQNPGKYIKKEKPKKVKKSPTTMRKAARAKAKTTTTTTTTVKAKTKTKVTSAKKTKATAKKTETSTRKAKRTSTAMTTATTRETTLARQPKANTNIKISNKIFGERPSQQDHDYVRTRHHLPITYSLAGPKNSSVPNFRDYTKNQRVHVLRASYFMAVGRVTIIDIKELQAETVPSNQFTLVVHYVDLWSKYSVFWPLCKKDISELALGIAKNVFAYFGAPRQLIYNGCTMQAAEQLEEVLRVWSSQINVTTSILEDPLASSGPLHWRIFEDLKTLPQDSWESHLSKLQYLANTKFVKTHGRITPYEAVFGHMPLTETFVSQSDTQSKTPANGNMTNVRKKQRSSSGSKGSKASTAGDSVPANASSNTSNDANSGVVYEAQLGPLPSPPYPVACTINIANRSPRSLLPSTLTVLQQTTAPTPMSDSLTYVVSKTEPTSDSDTLLMEVDNNNTVMTTAATSPMMTACSSDSLSVAANTTVTDSATTSIGDIQVKMETVDDTSNELAEIKTSDAIHNQATISAIETVDAGQILVKEKEIMTENEVIEERVLNLEPVAKTELLPEREIKFYVAFTEAADPKLGGIHKEEFMDVAKQIGFSKITIEYLYQKCKRNENGVITWKEFITRVRKVLRQRHYGIEDVRNSFQKCDKDGDGYITIDDLLKATKEIERQSLAEDQLQAWVDFIDKNKDGKVDYSEFMVNFGF</sequence>
<dbReference type="CDD" id="cd00051">
    <property type="entry name" value="EFh"/>
    <property type="match status" value="1"/>
</dbReference>
<name>A0A6P7TAG8_9MOLL</name>
<protein>
    <submittedName>
        <fullName evidence="7">Uncharacterized protein LOC115222060 isoform X1</fullName>
    </submittedName>
</protein>
<evidence type="ECO:0000256" key="2">
    <source>
        <dbReference type="ARBA" id="ARBA00022737"/>
    </source>
</evidence>
<dbReference type="InterPro" id="IPR018247">
    <property type="entry name" value="EF_Hand_1_Ca_BS"/>
</dbReference>
<dbReference type="Gene3D" id="3.30.420.10">
    <property type="entry name" value="Ribonuclease H-like superfamily/Ribonuclease H"/>
    <property type="match status" value="1"/>
</dbReference>
<feature type="domain" description="EF-hand" evidence="5">
    <location>
        <begin position="854"/>
        <end position="885"/>
    </location>
</feature>
<evidence type="ECO:0000256" key="4">
    <source>
        <dbReference type="SAM" id="MobiDB-lite"/>
    </source>
</evidence>
<dbReference type="InterPro" id="IPR036397">
    <property type="entry name" value="RNaseH_sf"/>
</dbReference>
<feature type="region of interest" description="Disordered" evidence="4">
    <location>
        <begin position="184"/>
        <end position="204"/>
    </location>
</feature>
<feature type="compositionally biased region" description="Basic residues" evidence="4">
    <location>
        <begin position="190"/>
        <end position="201"/>
    </location>
</feature>
<organism evidence="6 7">
    <name type="scientific">Octopus sinensis</name>
    <name type="common">East Asian common octopus</name>
    <dbReference type="NCBI Taxonomy" id="2607531"/>
    <lineage>
        <taxon>Eukaryota</taxon>
        <taxon>Metazoa</taxon>
        <taxon>Spiralia</taxon>
        <taxon>Lophotrochozoa</taxon>
        <taxon>Mollusca</taxon>
        <taxon>Cephalopoda</taxon>
        <taxon>Coleoidea</taxon>
        <taxon>Octopodiformes</taxon>
        <taxon>Octopoda</taxon>
        <taxon>Incirrata</taxon>
        <taxon>Octopodidae</taxon>
        <taxon>Octopus</taxon>
    </lineage>
</organism>
<feature type="region of interest" description="Disordered" evidence="4">
    <location>
        <begin position="503"/>
        <end position="555"/>
    </location>
</feature>
<evidence type="ECO:0000259" key="5">
    <source>
        <dbReference type="PROSITE" id="PS50222"/>
    </source>
</evidence>
<keyword evidence="3" id="KW-0106">Calcium</keyword>
<dbReference type="Pfam" id="PF13499">
    <property type="entry name" value="EF-hand_7"/>
    <property type="match status" value="1"/>
</dbReference>
<dbReference type="PANTHER" id="PTHR45942">
    <property type="entry name" value="PROTEIN PHOSPATASE 3 REGULATORY SUBUNIT B ALPHA ISOFORM TYPE 1"/>
    <property type="match status" value="1"/>
</dbReference>
<accession>A0A6P7TAG8</accession>
<evidence type="ECO:0000256" key="3">
    <source>
        <dbReference type="ARBA" id="ARBA00022837"/>
    </source>
</evidence>
<dbReference type="InterPro" id="IPR002048">
    <property type="entry name" value="EF_hand_dom"/>
</dbReference>
<keyword evidence="1" id="KW-0479">Metal-binding</keyword>
<dbReference type="GO" id="GO:0003676">
    <property type="term" value="F:nucleic acid binding"/>
    <property type="evidence" value="ECO:0007669"/>
    <property type="project" value="InterPro"/>
</dbReference>
<dbReference type="Gene3D" id="1.10.238.10">
    <property type="entry name" value="EF-hand"/>
    <property type="match status" value="1"/>
</dbReference>
<dbReference type="Proteomes" id="UP000515154">
    <property type="component" value="Linkage group LG19"/>
</dbReference>
<evidence type="ECO:0000313" key="6">
    <source>
        <dbReference type="Proteomes" id="UP000515154"/>
    </source>
</evidence>
<evidence type="ECO:0000313" key="7">
    <source>
        <dbReference type="RefSeq" id="XP_029648023.2"/>
    </source>
</evidence>
<gene>
    <name evidence="7" type="primary">LOC115222060</name>
</gene>
<feature type="region of interest" description="Disordered" evidence="4">
    <location>
        <begin position="235"/>
        <end position="260"/>
    </location>
</feature>
<feature type="domain" description="EF-hand" evidence="5">
    <location>
        <begin position="817"/>
        <end position="852"/>
    </location>
</feature>
<dbReference type="AlphaFoldDB" id="A0A6P7TAG8"/>
<feature type="compositionally biased region" description="Low complexity" evidence="4">
    <location>
        <begin position="527"/>
        <end position="555"/>
    </location>
</feature>
<dbReference type="PROSITE" id="PS00018">
    <property type="entry name" value="EF_HAND_1"/>
    <property type="match status" value="2"/>
</dbReference>
<dbReference type="SUPFAM" id="SSF53098">
    <property type="entry name" value="Ribonuclease H-like"/>
    <property type="match status" value="1"/>
</dbReference>
<keyword evidence="6" id="KW-1185">Reference proteome</keyword>
<evidence type="ECO:0000256" key="1">
    <source>
        <dbReference type="ARBA" id="ARBA00022723"/>
    </source>
</evidence>
<dbReference type="InterPro" id="IPR011992">
    <property type="entry name" value="EF-hand-dom_pair"/>
</dbReference>
<dbReference type="KEGG" id="osn:115222060"/>
<reference evidence="7" key="1">
    <citation type="submission" date="2025-08" db="UniProtKB">
        <authorList>
            <consortium name="RefSeq"/>
        </authorList>
    </citation>
    <scope>IDENTIFICATION</scope>
</reference>
<dbReference type="InterPro" id="IPR012337">
    <property type="entry name" value="RNaseH-like_sf"/>
</dbReference>
<dbReference type="GO" id="GO:0005509">
    <property type="term" value="F:calcium ion binding"/>
    <property type="evidence" value="ECO:0007669"/>
    <property type="project" value="InterPro"/>
</dbReference>
<feature type="compositionally biased region" description="Polar residues" evidence="4">
    <location>
        <begin position="503"/>
        <end position="520"/>
    </location>
</feature>
<dbReference type="PROSITE" id="PS50222">
    <property type="entry name" value="EF_HAND_2"/>
    <property type="match status" value="2"/>
</dbReference>
<dbReference type="SMART" id="SM00054">
    <property type="entry name" value="EFh"/>
    <property type="match status" value="2"/>
</dbReference>
<proteinExistence type="predicted"/>
<keyword evidence="2" id="KW-0677">Repeat</keyword>
<dbReference type="RefSeq" id="XP_029648023.2">
    <property type="nucleotide sequence ID" value="XM_029792163.2"/>
</dbReference>